<dbReference type="EMBL" id="JACHIO010000013">
    <property type="protein sequence ID" value="MBB5064973.1"/>
    <property type="molecule type" value="Genomic_DNA"/>
</dbReference>
<dbReference type="RefSeq" id="WP_184257303.1">
    <property type="nucleotide sequence ID" value="NZ_JACHIO010000013.1"/>
</dbReference>
<dbReference type="InterPro" id="IPR051786">
    <property type="entry name" value="ASN_synthetase/amidase"/>
</dbReference>
<evidence type="ECO:0000256" key="7">
    <source>
        <dbReference type="PIRSR" id="PIRSR001589-2"/>
    </source>
</evidence>
<comment type="pathway">
    <text evidence="1">Amino-acid biosynthesis; L-asparagine biosynthesis; L-asparagine from L-aspartate (L-Gln route): step 1/1.</text>
</comment>
<dbReference type="SUPFAM" id="SSF56235">
    <property type="entry name" value="N-terminal nucleophile aminohydrolases (Ntn hydrolases)"/>
    <property type="match status" value="1"/>
</dbReference>
<evidence type="ECO:0000313" key="9">
    <source>
        <dbReference type="EMBL" id="MBB5064973.1"/>
    </source>
</evidence>
<dbReference type="EC" id="6.3.5.4" evidence="3"/>
<organism evidence="9 10">
    <name type="scientific">Granulicella mallensis</name>
    <dbReference type="NCBI Taxonomy" id="940614"/>
    <lineage>
        <taxon>Bacteria</taxon>
        <taxon>Pseudomonadati</taxon>
        <taxon>Acidobacteriota</taxon>
        <taxon>Terriglobia</taxon>
        <taxon>Terriglobales</taxon>
        <taxon>Acidobacteriaceae</taxon>
        <taxon>Granulicella</taxon>
    </lineage>
</organism>
<dbReference type="Gene3D" id="3.60.20.10">
    <property type="entry name" value="Glutamine Phosphoribosylpyrophosphate, subunit 1, domain 1"/>
    <property type="match status" value="1"/>
</dbReference>
<reference evidence="9 10" key="1">
    <citation type="submission" date="2020-08" db="EMBL/GenBank/DDBJ databases">
        <title>Genomic Encyclopedia of Type Strains, Phase IV (KMG-V): Genome sequencing to study the core and pangenomes of soil and plant-associated prokaryotes.</title>
        <authorList>
            <person name="Whitman W."/>
        </authorList>
    </citation>
    <scope>NUCLEOTIDE SEQUENCE [LARGE SCALE GENOMIC DNA]</scope>
    <source>
        <strain evidence="9 10">X5P3</strain>
    </source>
</reference>
<evidence type="ECO:0000256" key="2">
    <source>
        <dbReference type="ARBA" id="ARBA00005752"/>
    </source>
</evidence>
<accession>A0A7W7ZRW4</accession>
<evidence type="ECO:0000256" key="4">
    <source>
        <dbReference type="ARBA" id="ARBA00022741"/>
    </source>
</evidence>
<keyword evidence="4 7" id="KW-0547">Nucleotide-binding</keyword>
<evidence type="ECO:0000313" key="10">
    <source>
        <dbReference type="Proteomes" id="UP000584867"/>
    </source>
</evidence>
<dbReference type="Pfam" id="PF00733">
    <property type="entry name" value="Asn_synthase"/>
    <property type="match status" value="1"/>
</dbReference>
<dbReference type="AlphaFoldDB" id="A0A7W7ZRW4"/>
<feature type="domain" description="Glutamine amidotransferase type-2" evidence="8">
    <location>
        <begin position="1"/>
        <end position="163"/>
    </location>
</feature>
<evidence type="ECO:0000256" key="6">
    <source>
        <dbReference type="ARBA" id="ARBA00048741"/>
    </source>
</evidence>
<dbReference type="Pfam" id="PF13537">
    <property type="entry name" value="GATase_7"/>
    <property type="match status" value="1"/>
</dbReference>
<sequence>MSLQPYPSHERSTMDAAPIADIQGNVVSFDGRLDNYRELAEQLGLDAAAASDSEIVICAFQRWEESCFARFTGDWAMALWSGPNRQLYLARDHAGTRTLYFAQTKNEVRWSTFLDALVQTGINRSLSEDYAARYLAQLPMRDLTPYESIHSVLPGHYLRIADGKISRHAHWSALIRETIQYKSEAEYDEHFVSLFRQAVARRTGPGAPILAELSGGMDSTSIVCMSDHMRRMNDPNAEILDTLSYFDDSEASFDERTYFSITEKIRGRVGTHIDIELRNRTFEPHDAAEGLYLIPGADNLTFRKERRFHDTVWLRGFRSILSGIGGDEVLGGVPTGLPELSDHLVFFRWIRLCREAVSWSMVDRSPLALTLARTAVHSSKTFQFQTVNNQKLPPWISTRFRPALHHAKKTLHLGLFSHWGAPSRLDNAMSWWSIMETLPHLFPLILSRPEYRYPYLDKDLVEYLFSIPRAQILRPGRRRFLMRRALAKIVPGEILERRRKAFQLHGPLTALREAADDLQGLFTNSAHVVQRGWINADELRSGLNQIARGDTRHWQGLLRAITLELWLRSSHHTPTLRTANPADALASISSTVP</sequence>
<dbReference type="InterPro" id="IPR029055">
    <property type="entry name" value="Ntn_hydrolases_N"/>
</dbReference>
<dbReference type="PANTHER" id="PTHR43284">
    <property type="entry name" value="ASPARAGINE SYNTHETASE (GLUTAMINE-HYDROLYZING)"/>
    <property type="match status" value="1"/>
</dbReference>
<proteinExistence type="inferred from homology"/>
<evidence type="ECO:0000256" key="1">
    <source>
        <dbReference type="ARBA" id="ARBA00005187"/>
    </source>
</evidence>
<dbReference type="Proteomes" id="UP000584867">
    <property type="component" value="Unassembled WGS sequence"/>
</dbReference>
<dbReference type="InterPro" id="IPR014729">
    <property type="entry name" value="Rossmann-like_a/b/a_fold"/>
</dbReference>
<dbReference type="PANTHER" id="PTHR43284:SF1">
    <property type="entry name" value="ASPARAGINE SYNTHETASE"/>
    <property type="match status" value="1"/>
</dbReference>
<dbReference type="SUPFAM" id="SSF52402">
    <property type="entry name" value="Adenine nucleotide alpha hydrolases-like"/>
    <property type="match status" value="1"/>
</dbReference>
<dbReference type="GO" id="GO:0006529">
    <property type="term" value="P:asparagine biosynthetic process"/>
    <property type="evidence" value="ECO:0007669"/>
    <property type="project" value="InterPro"/>
</dbReference>
<protein>
    <recommendedName>
        <fullName evidence="3">asparagine synthase (glutamine-hydrolyzing)</fullName>
        <ecNumber evidence="3">6.3.5.4</ecNumber>
    </recommendedName>
</protein>
<feature type="binding site" evidence="7">
    <location>
        <position position="52"/>
    </location>
    <ligand>
        <name>L-glutamine</name>
        <dbReference type="ChEBI" id="CHEBI:58359"/>
    </ligand>
</feature>
<keyword evidence="5 7" id="KW-0067">ATP-binding</keyword>
<evidence type="ECO:0000259" key="8">
    <source>
        <dbReference type="PROSITE" id="PS51278"/>
    </source>
</evidence>
<comment type="caution">
    <text evidence="9">The sequence shown here is derived from an EMBL/GenBank/DDBJ whole genome shotgun (WGS) entry which is preliminary data.</text>
</comment>
<dbReference type="PIRSF" id="PIRSF001589">
    <property type="entry name" value="Asn_synthetase_glu-h"/>
    <property type="match status" value="1"/>
</dbReference>
<dbReference type="PROSITE" id="PS51278">
    <property type="entry name" value="GATASE_TYPE_2"/>
    <property type="match status" value="1"/>
</dbReference>
<dbReference type="InterPro" id="IPR017932">
    <property type="entry name" value="GATase_2_dom"/>
</dbReference>
<evidence type="ECO:0000256" key="5">
    <source>
        <dbReference type="ARBA" id="ARBA00022840"/>
    </source>
</evidence>
<dbReference type="Gene3D" id="3.40.50.620">
    <property type="entry name" value="HUPs"/>
    <property type="match status" value="2"/>
</dbReference>
<comment type="catalytic activity">
    <reaction evidence="6">
        <text>L-aspartate + L-glutamine + ATP + H2O = L-asparagine + L-glutamate + AMP + diphosphate + H(+)</text>
        <dbReference type="Rhea" id="RHEA:12228"/>
        <dbReference type="ChEBI" id="CHEBI:15377"/>
        <dbReference type="ChEBI" id="CHEBI:15378"/>
        <dbReference type="ChEBI" id="CHEBI:29985"/>
        <dbReference type="ChEBI" id="CHEBI:29991"/>
        <dbReference type="ChEBI" id="CHEBI:30616"/>
        <dbReference type="ChEBI" id="CHEBI:33019"/>
        <dbReference type="ChEBI" id="CHEBI:58048"/>
        <dbReference type="ChEBI" id="CHEBI:58359"/>
        <dbReference type="ChEBI" id="CHEBI:456215"/>
        <dbReference type="EC" id="6.3.5.4"/>
    </reaction>
</comment>
<keyword evidence="9" id="KW-0436">Ligase</keyword>
<dbReference type="InterPro" id="IPR006426">
    <property type="entry name" value="Asn_synth_AEB"/>
</dbReference>
<name>A0A7W7ZRW4_9BACT</name>
<evidence type="ECO:0000256" key="3">
    <source>
        <dbReference type="ARBA" id="ARBA00012737"/>
    </source>
</evidence>
<gene>
    <name evidence="9" type="ORF">HDF15_003335</name>
</gene>
<dbReference type="InterPro" id="IPR001962">
    <property type="entry name" value="Asn_synthase"/>
</dbReference>
<dbReference type="GO" id="GO:0005524">
    <property type="term" value="F:ATP binding"/>
    <property type="evidence" value="ECO:0007669"/>
    <property type="project" value="UniProtKB-KW"/>
</dbReference>
<comment type="similarity">
    <text evidence="2">Belongs to the asparagine synthetase family.</text>
</comment>
<dbReference type="GO" id="GO:0004066">
    <property type="term" value="F:asparagine synthase (glutamine-hydrolyzing) activity"/>
    <property type="evidence" value="ECO:0007669"/>
    <property type="project" value="UniProtKB-EC"/>
</dbReference>